<keyword evidence="13" id="KW-0675">Receptor</keyword>
<keyword evidence="3 8" id="KW-1134">Transmembrane beta strand</keyword>
<dbReference type="InterPro" id="IPR023997">
    <property type="entry name" value="TonB-dep_OMP_SusC/RagA_CS"/>
</dbReference>
<keyword evidence="5 9" id="KW-0798">TonB box</keyword>
<reference evidence="13" key="1">
    <citation type="submission" date="2023-05" db="EMBL/GenBank/DDBJ databases">
        <authorList>
            <person name="Zhang X."/>
        </authorList>
    </citation>
    <scope>NUCLEOTIDE SEQUENCE</scope>
    <source>
        <strain evidence="13">BD1B2-1</strain>
    </source>
</reference>
<evidence type="ECO:0000256" key="7">
    <source>
        <dbReference type="ARBA" id="ARBA00023237"/>
    </source>
</evidence>
<keyword evidence="14" id="KW-1185">Reference proteome</keyword>
<keyword evidence="10" id="KW-0732">Signal</keyword>
<evidence type="ECO:0000256" key="9">
    <source>
        <dbReference type="RuleBase" id="RU003357"/>
    </source>
</evidence>
<name>A0AAE3UD02_9BACT</name>
<dbReference type="RefSeq" id="WP_314510844.1">
    <property type="nucleotide sequence ID" value="NZ_JASJOU010000003.1"/>
</dbReference>
<keyword evidence="6 8" id="KW-0472">Membrane</keyword>
<dbReference type="GO" id="GO:0009279">
    <property type="term" value="C:cell outer membrane"/>
    <property type="evidence" value="ECO:0007669"/>
    <property type="project" value="UniProtKB-SubCell"/>
</dbReference>
<evidence type="ECO:0000259" key="11">
    <source>
        <dbReference type="Pfam" id="PF00593"/>
    </source>
</evidence>
<protein>
    <submittedName>
        <fullName evidence="13">TonB-dependent receptor</fullName>
    </submittedName>
</protein>
<evidence type="ECO:0000259" key="12">
    <source>
        <dbReference type="Pfam" id="PF07715"/>
    </source>
</evidence>
<proteinExistence type="inferred from homology"/>
<dbReference type="InterPro" id="IPR037066">
    <property type="entry name" value="Plug_dom_sf"/>
</dbReference>
<dbReference type="InterPro" id="IPR039426">
    <property type="entry name" value="TonB-dep_rcpt-like"/>
</dbReference>
<feature type="signal peptide" evidence="10">
    <location>
        <begin position="1"/>
        <end position="20"/>
    </location>
</feature>
<evidence type="ECO:0000256" key="6">
    <source>
        <dbReference type="ARBA" id="ARBA00023136"/>
    </source>
</evidence>
<gene>
    <name evidence="13" type="ORF">QNI22_11905</name>
</gene>
<dbReference type="Pfam" id="PF00593">
    <property type="entry name" value="TonB_dep_Rec_b-barrel"/>
    <property type="match status" value="1"/>
</dbReference>
<organism evidence="13 14">
    <name type="scientific">Xanthocytophaga agilis</name>
    <dbReference type="NCBI Taxonomy" id="3048010"/>
    <lineage>
        <taxon>Bacteria</taxon>
        <taxon>Pseudomonadati</taxon>
        <taxon>Bacteroidota</taxon>
        <taxon>Cytophagia</taxon>
        <taxon>Cytophagales</taxon>
        <taxon>Rhodocytophagaceae</taxon>
        <taxon>Xanthocytophaga</taxon>
    </lineage>
</organism>
<dbReference type="InterPro" id="IPR000531">
    <property type="entry name" value="Beta-barrel_TonB"/>
</dbReference>
<dbReference type="InterPro" id="IPR008969">
    <property type="entry name" value="CarboxyPept-like_regulatory"/>
</dbReference>
<dbReference type="Pfam" id="PF13715">
    <property type="entry name" value="CarbopepD_reg_2"/>
    <property type="match status" value="1"/>
</dbReference>
<dbReference type="InterPro" id="IPR036942">
    <property type="entry name" value="Beta-barrel_TonB_sf"/>
</dbReference>
<evidence type="ECO:0000256" key="2">
    <source>
        <dbReference type="ARBA" id="ARBA00022448"/>
    </source>
</evidence>
<dbReference type="FunFam" id="2.170.130.10:FF:000008">
    <property type="entry name" value="SusC/RagA family TonB-linked outer membrane protein"/>
    <property type="match status" value="1"/>
</dbReference>
<feature type="domain" description="TonB-dependent receptor-like beta-barrel" evidence="11">
    <location>
        <begin position="422"/>
        <end position="969"/>
    </location>
</feature>
<comment type="caution">
    <text evidence="13">The sequence shown here is derived from an EMBL/GenBank/DDBJ whole genome shotgun (WGS) entry which is preliminary data.</text>
</comment>
<dbReference type="InterPro" id="IPR023996">
    <property type="entry name" value="TonB-dep_OMP_SusC/RagA"/>
</dbReference>
<evidence type="ECO:0000256" key="8">
    <source>
        <dbReference type="PROSITE-ProRule" id="PRU01360"/>
    </source>
</evidence>
<dbReference type="Gene3D" id="2.170.130.10">
    <property type="entry name" value="TonB-dependent receptor, plug domain"/>
    <property type="match status" value="1"/>
</dbReference>
<dbReference type="AlphaFoldDB" id="A0AAE3UD02"/>
<keyword evidence="4 8" id="KW-0812">Transmembrane</keyword>
<feature type="domain" description="TonB-dependent receptor plug" evidence="12">
    <location>
        <begin position="114"/>
        <end position="236"/>
    </location>
</feature>
<comment type="similarity">
    <text evidence="8 9">Belongs to the TonB-dependent receptor family.</text>
</comment>
<evidence type="ECO:0000256" key="10">
    <source>
        <dbReference type="SAM" id="SignalP"/>
    </source>
</evidence>
<evidence type="ECO:0000256" key="1">
    <source>
        <dbReference type="ARBA" id="ARBA00004571"/>
    </source>
</evidence>
<dbReference type="Gene3D" id="2.60.40.1120">
    <property type="entry name" value="Carboxypeptidase-like, regulatory domain"/>
    <property type="match status" value="1"/>
</dbReference>
<dbReference type="SUPFAM" id="SSF56935">
    <property type="entry name" value="Porins"/>
    <property type="match status" value="1"/>
</dbReference>
<dbReference type="Pfam" id="PF07715">
    <property type="entry name" value="Plug"/>
    <property type="match status" value="1"/>
</dbReference>
<sequence>MKKHLLVVAFLMLAIGTAFAQNIKGVIKDEGGQPLPGASVVIKGTKEYVVSTADGQFSIKAQKEFPFTLTVTLVGFKTQDVEVYELSEEALEVNLKTDNILDEVVVIGYGEQKRKDITGSISSVPTEIKTQPVVSVERLLQGSVAGAIVTQTSGQPGGGVSVQIRGNNSITAGSDPLYVIDGFPINNDYSLTDAGVTDGSKINPLSSINTTDIESIDVLKDASATAIYGSRGANGVVIITTKTGSKDKSSINYDGYYGVQEVIRTIPLLNAGQWWSLRKDAAANSGKTVSLPSTIGYSLDTTGDGTDWQAAAFRKAIIQSHSLSILSGSEKTRLAVSGNYLKQDGILQNTDFTRLSARINLDHEYSKKFRIFGSITASNTKAQVAPAAIVGNLLLTPPSLPVYKDDGTFVINSPFESALQNPINSLYNQLNETRTNRFLGSLSGEYTILEGLKAKVLVGADVVDNKQNRYLPSSTAEGQSLQGLATVGTMFTSSWLNENTLSYDKQIGTRNRVSAIVGFTAQQSDSKGAVAEAAGFATDAFEYNNLGTGITNRTPRSSANKWSLASYLGRINYVLDEKYLATFTLRADGSSRFGEGNKWGYFPSAALGWNVSSESFMRQFPKVSLLKVRGSAGITGNQSIPPYQSLSQLSYFRYSFSNTTVSGYAPATVPNPNLGWEKTFQVDFGIDLGLFNNRINITADYYYKKTTDLLLSRTVPGTSGLSDFYNGQASTIYQNIGAVSNKGFELYINSQNLTGDLKWNTIFIYSKNSNKILSLGDGVNQIIPVISSPSIAKVGYPLGSFIVYKTDGIIQEGDVALTPQANKNPGGQKYKDINGDGAITQAGDRIVIANQPGFVAGLTNTFSYKGFDLAVFFQASIGGKLYNANRANLELGTGYTNGSTVLLDRWTPTNTNTDVKAAYQDPAITISDRFIEDATYYRLKNISFGYTLPKTLLSKAKIQNLRIYVSAQNAFTWTNYTGYDPEVSLNGQSLINKGVDSGVYPNNKSYQIGLSLSL</sequence>
<dbReference type="EMBL" id="JASJOU010000003">
    <property type="protein sequence ID" value="MDJ1501358.1"/>
    <property type="molecule type" value="Genomic_DNA"/>
</dbReference>
<keyword evidence="7 8" id="KW-0998">Cell outer membrane</keyword>
<dbReference type="NCBIfam" id="TIGR04056">
    <property type="entry name" value="OMP_RagA_SusC"/>
    <property type="match status" value="1"/>
</dbReference>
<evidence type="ECO:0000256" key="4">
    <source>
        <dbReference type="ARBA" id="ARBA00022692"/>
    </source>
</evidence>
<evidence type="ECO:0000313" key="13">
    <source>
        <dbReference type="EMBL" id="MDJ1501358.1"/>
    </source>
</evidence>
<evidence type="ECO:0000256" key="5">
    <source>
        <dbReference type="ARBA" id="ARBA00023077"/>
    </source>
</evidence>
<comment type="subcellular location">
    <subcellularLocation>
        <location evidence="1 8">Cell outer membrane</location>
        <topology evidence="1 8">Multi-pass membrane protein</topology>
    </subcellularLocation>
</comment>
<dbReference type="SUPFAM" id="SSF49464">
    <property type="entry name" value="Carboxypeptidase regulatory domain-like"/>
    <property type="match status" value="1"/>
</dbReference>
<dbReference type="NCBIfam" id="TIGR04057">
    <property type="entry name" value="SusC_RagA_signa"/>
    <property type="match status" value="1"/>
</dbReference>
<dbReference type="Gene3D" id="2.40.170.20">
    <property type="entry name" value="TonB-dependent receptor, beta-barrel domain"/>
    <property type="match status" value="1"/>
</dbReference>
<feature type="chain" id="PRO_5041994151" evidence="10">
    <location>
        <begin position="21"/>
        <end position="1014"/>
    </location>
</feature>
<evidence type="ECO:0000313" key="14">
    <source>
        <dbReference type="Proteomes" id="UP001232063"/>
    </source>
</evidence>
<accession>A0AAE3UD02</accession>
<dbReference type="Proteomes" id="UP001232063">
    <property type="component" value="Unassembled WGS sequence"/>
</dbReference>
<evidence type="ECO:0000256" key="3">
    <source>
        <dbReference type="ARBA" id="ARBA00022452"/>
    </source>
</evidence>
<dbReference type="PROSITE" id="PS52016">
    <property type="entry name" value="TONB_DEPENDENT_REC_3"/>
    <property type="match status" value="1"/>
</dbReference>
<dbReference type="InterPro" id="IPR012910">
    <property type="entry name" value="Plug_dom"/>
</dbReference>
<keyword evidence="2 8" id="KW-0813">Transport</keyword>